<gene>
    <name evidence="1" type="ORF">CAL25_05120</name>
</gene>
<sequence>MQSAVAASPQAEAVELRDTVVPGVSCRITPAGRKGGEIQPVIAIPSRQYLASIESNITIGAESYG</sequence>
<evidence type="ECO:0000313" key="1">
    <source>
        <dbReference type="EMBL" id="OZI54610.1"/>
    </source>
</evidence>
<reference evidence="1 2" key="1">
    <citation type="submission" date="2017-05" db="EMBL/GenBank/DDBJ databases">
        <title>Complete and WGS of Bordetella genogroups.</title>
        <authorList>
            <person name="Spilker T."/>
            <person name="LiPuma J."/>
        </authorList>
    </citation>
    <scope>NUCLEOTIDE SEQUENCE [LARGE SCALE GENOMIC DNA]</scope>
    <source>
        <strain evidence="1 2">AU10456</strain>
    </source>
</reference>
<dbReference type="AlphaFoldDB" id="A0A261U051"/>
<dbReference type="EMBL" id="NEVP01000002">
    <property type="protein sequence ID" value="OZI54610.1"/>
    <property type="molecule type" value="Genomic_DNA"/>
</dbReference>
<name>A0A261U051_9BORD</name>
<proteinExistence type="predicted"/>
<protein>
    <submittedName>
        <fullName evidence="1">Uncharacterized protein</fullName>
    </submittedName>
</protein>
<dbReference type="Proteomes" id="UP000216913">
    <property type="component" value="Unassembled WGS sequence"/>
</dbReference>
<dbReference type="OrthoDB" id="662444at2"/>
<evidence type="ECO:0000313" key="2">
    <source>
        <dbReference type="Proteomes" id="UP000216913"/>
    </source>
</evidence>
<organism evidence="1 2">
    <name type="scientific">Bordetella genomosp. 5</name>
    <dbReference type="NCBI Taxonomy" id="1395608"/>
    <lineage>
        <taxon>Bacteria</taxon>
        <taxon>Pseudomonadati</taxon>
        <taxon>Pseudomonadota</taxon>
        <taxon>Betaproteobacteria</taxon>
        <taxon>Burkholderiales</taxon>
        <taxon>Alcaligenaceae</taxon>
        <taxon>Bordetella</taxon>
    </lineage>
</organism>
<keyword evidence="2" id="KW-1185">Reference proteome</keyword>
<comment type="caution">
    <text evidence="1">The sequence shown here is derived from an EMBL/GenBank/DDBJ whole genome shotgun (WGS) entry which is preliminary data.</text>
</comment>
<accession>A0A261U051</accession>